<proteinExistence type="predicted"/>
<dbReference type="AlphaFoldDB" id="A0AAE9VNM2"/>
<dbReference type="Pfam" id="PF05402">
    <property type="entry name" value="PqqD"/>
    <property type="match status" value="1"/>
</dbReference>
<dbReference type="KEGG" id="dce:O6P33_09675"/>
<accession>A0AAE9VNM2</accession>
<dbReference type="RefSeq" id="WP_269817575.1">
    <property type="nucleotide sequence ID" value="NZ_CP114976.1"/>
</dbReference>
<dbReference type="EMBL" id="CP114976">
    <property type="protein sequence ID" value="WBE24632.1"/>
    <property type="molecule type" value="Genomic_DNA"/>
</dbReference>
<sequence>MPNSAFDLSLPIIGRCVRVENAADAIAALSQAMPGWPLTVQPAAGPAPDMYIYRDEQGLWQGWRDDPEEFDLPSSAAVACSLVGELIGRRLDAEPALLGLHCGSVEINGQLVIFPESSKAGKSTLTAAFAAAGYRVFGDDVLGLTEAGAGVAMGVAPRLRMPLPSSFSSEFVDYVERHAGPEDECYRFVIPAENALARYNDSSPIGAIVLLERGAQITAPELIELAPGEGLLQLLGQNFADSDTPSAALFARLLPLIQRIPCLLLRYSEPLAGARYLAQAIDNPQLHKHRTASLLDHPVARAEGAAECALGNVWRAASGVSVYPLGEELFLIHPASGVLHRLNASAKIAWQLLQQEPVSGDALSDVIAAYFNAPRAAVSQDIAVLLNALADAGLIIEQ</sequence>
<organism evidence="1 2">
    <name type="scientific">Denitrificimonas caeni</name>
    <dbReference type="NCBI Taxonomy" id="521720"/>
    <lineage>
        <taxon>Bacteria</taxon>
        <taxon>Pseudomonadati</taxon>
        <taxon>Pseudomonadota</taxon>
        <taxon>Gammaproteobacteria</taxon>
        <taxon>Pseudomonadales</taxon>
        <taxon>Pseudomonadaceae</taxon>
        <taxon>Denitrificimonas</taxon>
    </lineage>
</organism>
<keyword evidence="2" id="KW-1185">Reference proteome</keyword>
<dbReference type="InterPro" id="IPR027417">
    <property type="entry name" value="P-loop_NTPase"/>
</dbReference>
<protein>
    <submittedName>
        <fullName evidence="1">PqqD family protein</fullName>
    </submittedName>
</protein>
<dbReference type="Proteomes" id="UP001212189">
    <property type="component" value="Chromosome"/>
</dbReference>
<name>A0AAE9VNM2_9GAMM</name>
<reference evidence="1 2" key="1">
    <citation type="submission" date="2022-12" db="EMBL/GenBank/DDBJ databases">
        <title>Coexistence and Characterization of a Novel Tigecycline Resistance gene tet(X) variant and blaNDM-1 in a Pseudomonas caeni Isolate of Chicken Origin.</title>
        <authorList>
            <person name="Lu X."/>
            <person name="Zhang L."/>
            <person name="Li R."/>
            <person name="Wang Z."/>
        </authorList>
    </citation>
    <scope>NUCLEOTIDE SEQUENCE [LARGE SCALE GENOMIC DNA]</scope>
    <source>
        <strain evidence="1 2">CE14</strain>
    </source>
</reference>
<evidence type="ECO:0000313" key="1">
    <source>
        <dbReference type="EMBL" id="WBE24632.1"/>
    </source>
</evidence>
<gene>
    <name evidence="1" type="ORF">O6P33_09675</name>
</gene>
<dbReference type="Gene3D" id="3.40.50.300">
    <property type="entry name" value="P-loop containing nucleotide triphosphate hydrolases"/>
    <property type="match status" value="1"/>
</dbReference>
<dbReference type="InterPro" id="IPR008792">
    <property type="entry name" value="PQQD"/>
</dbReference>
<dbReference type="SUPFAM" id="SSF53795">
    <property type="entry name" value="PEP carboxykinase-like"/>
    <property type="match status" value="1"/>
</dbReference>
<evidence type="ECO:0000313" key="2">
    <source>
        <dbReference type="Proteomes" id="UP001212189"/>
    </source>
</evidence>